<gene>
    <name evidence="2" type="ORF">RM877_33690</name>
</gene>
<feature type="transmembrane region" description="Helical" evidence="1">
    <location>
        <begin position="71"/>
        <end position="92"/>
    </location>
</feature>
<dbReference type="Pfam" id="PF25637">
    <property type="entry name" value="DUF7942"/>
    <property type="match status" value="1"/>
</dbReference>
<name>A0ABD5EZG2_9ACTN</name>
<dbReference type="EMBL" id="JAVRES010000029">
    <property type="protein sequence ID" value="MDT0439623.1"/>
    <property type="molecule type" value="Genomic_DNA"/>
</dbReference>
<comment type="caution">
    <text evidence="2">The sequence shown here is derived from an EMBL/GenBank/DDBJ whole genome shotgun (WGS) entry which is preliminary data.</text>
</comment>
<keyword evidence="1" id="KW-0812">Transmembrane</keyword>
<sequence>MTRPDRGPLRVLRRALTDALALGYLGVCAALLIWAVVVTARDDSGESMAGVIPVFATAPTSLVLLLLPDRIWAFFVAVVGAALVNAVVIGWCSSTLRAGRRR</sequence>
<organism evidence="2 3">
    <name type="scientific">Streptomyces doudnae</name>
    <dbReference type="NCBI Taxonomy" id="3075536"/>
    <lineage>
        <taxon>Bacteria</taxon>
        <taxon>Bacillati</taxon>
        <taxon>Actinomycetota</taxon>
        <taxon>Actinomycetes</taxon>
        <taxon>Kitasatosporales</taxon>
        <taxon>Streptomycetaceae</taxon>
        <taxon>Streptomyces</taxon>
    </lineage>
</organism>
<keyword evidence="3" id="KW-1185">Reference proteome</keyword>
<evidence type="ECO:0000256" key="1">
    <source>
        <dbReference type="SAM" id="Phobius"/>
    </source>
</evidence>
<proteinExistence type="predicted"/>
<dbReference type="InterPro" id="IPR057702">
    <property type="entry name" value="DUF7942"/>
</dbReference>
<keyword evidence="1" id="KW-0472">Membrane</keyword>
<dbReference type="Proteomes" id="UP001183535">
    <property type="component" value="Unassembled WGS sequence"/>
</dbReference>
<feature type="transmembrane region" description="Helical" evidence="1">
    <location>
        <begin position="20"/>
        <end position="40"/>
    </location>
</feature>
<evidence type="ECO:0000313" key="3">
    <source>
        <dbReference type="Proteomes" id="UP001183535"/>
    </source>
</evidence>
<reference evidence="3" key="1">
    <citation type="submission" date="2023-07" db="EMBL/GenBank/DDBJ databases">
        <title>30 novel species of actinomycetes from the DSMZ collection.</title>
        <authorList>
            <person name="Nouioui I."/>
        </authorList>
    </citation>
    <scope>NUCLEOTIDE SEQUENCE [LARGE SCALE GENOMIC DNA]</scope>
    <source>
        <strain evidence="3">DSM 41981</strain>
    </source>
</reference>
<evidence type="ECO:0008006" key="4">
    <source>
        <dbReference type="Google" id="ProtNLM"/>
    </source>
</evidence>
<keyword evidence="1" id="KW-1133">Transmembrane helix</keyword>
<evidence type="ECO:0000313" key="2">
    <source>
        <dbReference type="EMBL" id="MDT0439623.1"/>
    </source>
</evidence>
<dbReference type="AlphaFoldDB" id="A0ABD5EZG2"/>
<protein>
    <recommendedName>
        <fullName evidence="4">Integral membrane protein</fullName>
    </recommendedName>
</protein>
<accession>A0ABD5EZG2</accession>
<dbReference type="NCBIfam" id="NF046119">
    <property type="entry name" value="memb_SCO4225"/>
    <property type="match status" value="1"/>
</dbReference>
<dbReference type="RefSeq" id="WP_093831194.1">
    <property type="nucleotide sequence ID" value="NZ_JAVRES010000029.1"/>
</dbReference>